<proteinExistence type="predicted"/>
<protein>
    <recommendedName>
        <fullName evidence="3">Transcription regulator PadR N-terminal domain-containing protein</fullName>
    </recommendedName>
</protein>
<organism evidence="1 2">
    <name type="scientific">Streptomyces axinellae</name>
    <dbReference type="NCBI Taxonomy" id="552788"/>
    <lineage>
        <taxon>Bacteria</taxon>
        <taxon>Bacillati</taxon>
        <taxon>Actinomycetota</taxon>
        <taxon>Actinomycetes</taxon>
        <taxon>Kitasatosporales</taxon>
        <taxon>Streptomycetaceae</taxon>
        <taxon>Streptomyces</taxon>
    </lineage>
</organism>
<dbReference type="RefSeq" id="WP_344568977.1">
    <property type="nucleotide sequence ID" value="NZ_BAAARJ010000018.1"/>
</dbReference>
<gene>
    <name evidence="1" type="ORF">GCM10009863_51850</name>
</gene>
<dbReference type="Proteomes" id="UP001501447">
    <property type="component" value="Unassembled WGS sequence"/>
</dbReference>
<sequence length="134" mass="14924">MAHNLTPTEAADWAAAELRSMYATVTDWDTALFDQVVLHLAASGQPFGMNQIRQIVPDDACRRAGLYFHALVSHDSLHPNQPQLLRRVGDQPSINPKAHGKRVNLYRLTPAGRRHIEARQAARKQARQQGRAAA</sequence>
<name>A0ABN3QM18_9ACTN</name>
<evidence type="ECO:0008006" key="3">
    <source>
        <dbReference type="Google" id="ProtNLM"/>
    </source>
</evidence>
<evidence type="ECO:0000313" key="1">
    <source>
        <dbReference type="EMBL" id="GAA2630024.1"/>
    </source>
</evidence>
<accession>A0ABN3QM18</accession>
<reference evidence="1 2" key="1">
    <citation type="journal article" date="2019" name="Int. J. Syst. Evol. Microbiol.">
        <title>The Global Catalogue of Microorganisms (GCM) 10K type strain sequencing project: providing services to taxonomists for standard genome sequencing and annotation.</title>
        <authorList>
            <consortium name="The Broad Institute Genomics Platform"/>
            <consortium name="The Broad Institute Genome Sequencing Center for Infectious Disease"/>
            <person name="Wu L."/>
            <person name="Ma J."/>
        </authorList>
    </citation>
    <scope>NUCLEOTIDE SEQUENCE [LARGE SCALE GENOMIC DNA]</scope>
    <source>
        <strain evidence="1 2">JCM 16373</strain>
    </source>
</reference>
<keyword evidence="2" id="KW-1185">Reference proteome</keyword>
<evidence type="ECO:0000313" key="2">
    <source>
        <dbReference type="Proteomes" id="UP001501447"/>
    </source>
</evidence>
<comment type="caution">
    <text evidence="1">The sequence shown here is derived from an EMBL/GenBank/DDBJ whole genome shotgun (WGS) entry which is preliminary data.</text>
</comment>
<dbReference type="EMBL" id="BAAARJ010000018">
    <property type="protein sequence ID" value="GAA2630024.1"/>
    <property type="molecule type" value="Genomic_DNA"/>
</dbReference>